<dbReference type="SUPFAM" id="SSF47616">
    <property type="entry name" value="GST C-terminal domain-like"/>
    <property type="match status" value="1"/>
</dbReference>
<dbReference type="SFLD" id="SFLDS00019">
    <property type="entry name" value="Glutathione_Transferase_(cytos"/>
    <property type="match status" value="1"/>
</dbReference>
<sequence>MILCDTIVLWTWVNNFIKESIMQLFHHPLSFNSQKVRIALEEKQVDYWPTRVNPIKARNLDPDFFRQNPDGTIPVLINGQTVMNDTLAILQYIDSINQPLGGERVKRDLVHSWLLKIDAWDSKPFTLSHYPEKVLQFFSRFRRRVVIARMAKFPDLAEKYHAKLNNMHELEARRLDSEAVTANKQQLIDILDAADVELTNSKYLCGQDFSMADVAFIPVLARIEQLPQGASLIEDRKRVSEYWLRMKERPSYKAAIGKYATKLGRVKLIVPAICNVSARRLFGRY</sequence>
<dbReference type="PROSITE" id="PS50404">
    <property type="entry name" value="GST_NTER"/>
    <property type="match status" value="1"/>
</dbReference>
<protein>
    <recommendedName>
        <fullName evidence="7">TCHQD class glutathione S-transferase</fullName>
    </recommendedName>
</protein>
<dbReference type="AlphaFoldDB" id="A0A176WKB0"/>
<accession>A0A176WKB0</accession>
<evidence type="ECO:0000313" key="5">
    <source>
        <dbReference type="Proteomes" id="UP000077202"/>
    </source>
</evidence>
<dbReference type="InterPro" id="IPR004046">
    <property type="entry name" value="GST_C"/>
</dbReference>
<dbReference type="CDD" id="cd00570">
    <property type="entry name" value="GST_N_family"/>
    <property type="match status" value="1"/>
</dbReference>
<dbReference type="Pfam" id="PF13417">
    <property type="entry name" value="GST_N_3"/>
    <property type="match status" value="1"/>
</dbReference>
<reference evidence="6" key="3">
    <citation type="journal article" date="2020" name="Curr. Biol.">
        <title>Chromatin organization in early land plants reveals an ancestral association between H3K27me3, transposons, and constitutive heterochromatin.</title>
        <authorList>
            <person name="Montgomery S.A."/>
            <person name="Tanizawa Y."/>
            <person name="Galik B."/>
            <person name="Wang N."/>
            <person name="Ito T."/>
            <person name="Mochizuki T."/>
            <person name="Akimcheva S."/>
            <person name="Bowman J.L."/>
            <person name="Cognat V."/>
            <person name="Marechal-Drouard L."/>
            <person name="Ekker H."/>
            <person name="Hong S.F."/>
            <person name="Kohchi T."/>
            <person name="Lin S.S."/>
            <person name="Liu L.D."/>
            <person name="Nakamura Y."/>
            <person name="Valeeva L.R."/>
            <person name="Shakirov E.V."/>
            <person name="Shippen D.E."/>
            <person name="Wei W.L."/>
            <person name="Yagura M."/>
            <person name="Yamaoka S."/>
            <person name="Yamato K.T."/>
            <person name="Liu C."/>
            <person name="Berger F."/>
        </authorList>
    </citation>
    <scope>NUCLEOTIDE SEQUENCE [LARGE SCALE GENOMIC DNA]</scope>
    <source>
        <strain evidence="6">Tak-1</strain>
    </source>
</reference>
<dbReference type="Pfam" id="PF00043">
    <property type="entry name" value="GST_C"/>
    <property type="match status" value="1"/>
</dbReference>
<name>A0A176WKB0_MARPO</name>
<dbReference type="InterPro" id="IPR010987">
    <property type="entry name" value="Glutathione-S-Trfase_C-like"/>
</dbReference>
<feature type="domain" description="GST C-terminal" evidence="2">
    <location>
        <begin position="143"/>
        <end position="263"/>
    </location>
</feature>
<evidence type="ECO:0000259" key="1">
    <source>
        <dbReference type="PROSITE" id="PS50404"/>
    </source>
</evidence>
<dbReference type="InterPro" id="IPR004045">
    <property type="entry name" value="Glutathione_S-Trfase_N"/>
</dbReference>
<dbReference type="SFLD" id="SFLDG00358">
    <property type="entry name" value="Main_(cytGST)"/>
    <property type="match status" value="1"/>
</dbReference>
<dbReference type="PANTHER" id="PTHR45374:SF1">
    <property type="entry name" value="GLUTATHIONE S-TRANSFERASE TCHQD"/>
    <property type="match status" value="1"/>
</dbReference>
<dbReference type="InterPro" id="IPR040079">
    <property type="entry name" value="Glutathione_S-Trfase"/>
</dbReference>
<dbReference type="Gene3D" id="1.20.1050.10">
    <property type="match status" value="1"/>
</dbReference>
<dbReference type="GO" id="GO:0004364">
    <property type="term" value="F:glutathione transferase activity"/>
    <property type="evidence" value="ECO:0007669"/>
    <property type="project" value="InterPro"/>
</dbReference>
<dbReference type="EMBL" id="LVLJ01000695">
    <property type="protein sequence ID" value="OAE33073.1"/>
    <property type="molecule type" value="Genomic_DNA"/>
</dbReference>
<gene>
    <name evidence="4" type="ORF">AXG93_1913s1750</name>
    <name evidence="3" type="ORF">Mp_1g01780</name>
</gene>
<dbReference type="PANTHER" id="PTHR45374">
    <property type="entry name" value="GLUTATHIONE S-TRANSFERASE TCHQD"/>
    <property type="match status" value="1"/>
</dbReference>
<feature type="domain" description="GST N-terminal" evidence="1">
    <location>
        <begin position="20"/>
        <end position="101"/>
    </location>
</feature>
<dbReference type="Gene3D" id="3.40.30.10">
    <property type="entry name" value="Glutaredoxin"/>
    <property type="match status" value="1"/>
</dbReference>
<dbReference type="SUPFAM" id="SSF52833">
    <property type="entry name" value="Thioredoxin-like"/>
    <property type="match status" value="1"/>
</dbReference>
<reference evidence="4 5" key="1">
    <citation type="submission" date="2016-03" db="EMBL/GenBank/DDBJ databases">
        <title>Mechanisms controlling the formation of the plant cell surface in tip-growing cells are functionally conserved among land plants.</title>
        <authorList>
            <person name="Honkanen S."/>
            <person name="Jones V.A."/>
            <person name="Morieri G."/>
            <person name="Champion C."/>
            <person name="Hetherington A.J."/>
            <person name="Kelly S."/>
            <person name="Saint-Marcoux D."/>
            <person name="Proust H."/>
            <person name="Prescott H."/>
            <person name="Dolan L."/>
        </authorList>
    </citation>
    <scope>NUCLEOTIDE SEQUENCE [LARGE SCALE GENOMIC DNA]</scope>
    <source>
        <strain evidence="5">cv. Tak-1 and cv. Tak-2</strain>
        <tissue evidence="4">Whole gametophyte</tissue>
    </source>
</reference>
<evidence type="ECO:0000313" key="3">
    <source>
        <dbReference type="EMBL" id="BBM96944.1"/>
    </source>
</evidence>
<dbReference type="InterPro" id="IPR036249">
    <property type="entry name" value="Thioredoxin-like_sf"/>
</dbReference>
<evidence type="ECO:0000313" key="6">
    <source>
        <dbReference type="Proteomes" id="UP001162541"/>
    </source>
</evidence>
<dbReference type="PROSITE" id="PS50405">
    <property type="entry name" value="GST_CTER"/>
    <property type="match status" value="1"/>
</dbReference>
<evidence type="ECO:0008006" key="7">
    <source>
        <dbReference type="Google" id="ProtNLM"/>
    </source>
</evidence>
<organism evidence="4 5">
    <name type="scientific">Marchantia polymorpha subsp. ruderalis</name>
    <dbReference type="NCBI Taxonomy" id="1480154"/>
    <lineage>
        <taxon>Eukaryota</taxon>
        <taxon>Viridiplantae</taxon>
        <taxon>Streptophyta</taxon>
        <taxon>Embryophyta</taxon>
        <taxon>Marchantiophyta</taxon>
        <taxon>Marchantiopsida</taxon>
        <taxon>Marchantiidae</taxon>
        <taxon>Marchantiales</taxon>
        <taxon>Marchantiaceae</taxon>
        <taxon>Marchantia</taxon>
    </lineage>
</organism>
<dbReference type="InterPro" id="IPR044617">
    <property type="entry name" value="TCHQD"/>
</dbReference>
<proteinExistence type="predicted"/>
<dbReference type="Proteomes" id="UP001162541">
    <property type="component" value="Chromosome 1"/>
</dbReference>
<dbReference type="Proteomes" id="UP000077202">
    <property type="component" value="Unassembled WGS sequence"/>
</dbReference>
<evidence type="ECO:0000259" key="2">
    <source>
        <dbReference type="PROSITE" id="PS50405"/>
    </source>
</evidence>
<keyword evidence="5" id="KW-1185">Reference proteome</keyword>
<evidence type="ECO:0000313" key="4">
    <source>
        <dbReference type="EMBL" id="OAE33073.1"/>
    </source>
</evidence>
<dbReference type="EMBL" id="AP019866">
    <property type="protein sequence ID" value="BBM96944.1"/>
    <property type="molecule type" value="Genomic_DNA"/>
</dbReference>
<reference evidence="3" key="2">
    <citation type="journal article" date="2019" name="Curr. Biol.">
        <title>Chromatin organization in early land plants reveals an ancestral association between H3K27me3, transposons, and constitutive heterochromatin.</title>
        <authorList>
            <person name="Montgomery S.A."/>
            <person name="Tanizawa Y."/>
            <person name="Galik B."/>
            <person name="Wang N."/>
            <person name="Ito T."/>
            <person name="Mochizuki T."/>
            <person name="Akimcheva S."/>
            <person name="Bowman J."/>
            <person name="Cognat V."/>
            <person name="Drouard L."/>
            <person name="Ekker H."/>
            <person name="Houng S."/>
            <person name="Kohchi T."/>
            <person name="Lin S."/>
            <person name="Liu L.D."/>
            <person name="Nakamura Y."/>
            <person name="Valeeva L.R."/>
            <person name="Shakirov E.V."/>
            <person name="Shippen D.E."/>
            <person name="Wei W."/>
            <person name="Yagura M."/>
            <person name="Yamaoka S."/>
            <person name="Yamato K.T."/>
            <person name="Liu C."/>
            <person name="Berger F."/>
        </authorList>
    </citation>
    <scope>NUCLEOTIDE SEQUENCE [LARGE SCALE GENOMIC DNA]</scope>
    <source>
        <strain evidence="3">Tak-1</strain>
    </source>
</reference>
<dbReference type="InterPro" id="IPR036282">
    <property type="entry name" value="Glutathione-S-Trfase_C_sf"/>
</dbReference>